<keyword evidence="1" id="KW-0472">Membrane</keyword>
<dbReference type="EMBL" id="VSSQ01000150">
    <property type="protein sequence ID" value="MPL81447.1"/>
    <property type="molecule type" value="Genomic_DNA"/>
</dbReference>
<feature type="transmembrane region" description="Helical" evidence="1">
    <location>
        <begin position="159"/>
        <end position="178"/>
    </location>
</feature>
<reference evidence="2" key="1">
    <citation type="submission" date="2019-08" db="EMBL/GenBank/DDBJ databases">
        <authorList>
            <person name="Kucharzyk K."/>
            <person name="Murdoch R.W."/>
            <person name="Higgins S."/>
            <person name="Loffler F."/>
        </authorList>
    </citation>
    <scope>NUCLEOTIDE SEQUENCE</scope>
</reference>
<evidence type="ECO:0000313" key="2">
    <source>
        <dbReference type="EMBL" id="MPL81447.1"/>
    </source>
</evidence>
<feature type="transmembrane region" description="Helical" evidence="1">
    <location>
        <begin position="252"/>
        <end position="272"/>
    </location>
</feature>
<feature type="transmembrane region" description="Helical" evidence="1">
    <location>
        <begin position="214"/>
        <end position="232"/>
    </location>
</feature>
<feature type="transmembrane region" description="Helical" evidence="1">
    <location>
        <begin position="292"/>
        <end position="313"/>
    </location>
</feature>
<accession>A0A644UQZ9</accession>
<name>A0A644UQZ9_9ZZZZ</name>
<feature type="transmembrane region" description="Helical" evidence="1">
    <location>
        <begin position="334"/>
        <end position="353"/>
    </location>
</feature>
<evidence type="ECO:0000256" key="1">
    <source>
        <dbReference type="SAM" id="Phobius"/>
    </source>
</evidence>
<sequence>MLKKILLVFLITLLFIDVGYSFIQFYNIPFDGDMSRCIVPAKEVKSILENPLGIKILTDNITYPNPNRFFCHWSFSEYFNNVPLLLQNFTSPINSAYLSCALAKIIIQVIIIFLLSLLISGGFLKFDFLVAAILITPLFQTNGYRTYMGIIDPCTTYTFFYALPIILVIIYFIPLYFKYIHGIELKKMKYLKYLWIPLALISSLSGPLNPGVSLVISLLIFIYFFSKNLYKLDFKDRFTKIRQAIKSIPKDVFFYLIPLCLFSLYSLFIGRFNSENISNELTLSEIYLRLPIGIYYLFTQKLGFPILFLILTINTLIIHYKIKNSEGKKILKMFKWIGFFALIYILLLPLGGYRSYRPNIIRYDTFMPITLGLIFIYAKMSIFILKSLPNKFKYWYVPLIILVVFIFTNADKPCFNQNICERNSINQIANSKEKIVKINDDCTVLSWEVIDNPTKSELNTKLLKKWKIINDDKLYYQSSSINSK</sequence>
<gene>
    <name evidence="2" type="ORF">SDC9_27367</name>
</gene>
<proteinExistence type="predicted"/>
<keyword evidence="1" id="KW-0812">Transmembrane</keyword>
<feature type="transmembrane region" description="Helical" evidence="1">
    <location>
        <begin position="122"/>
        <end position="139"/>
    </location>
</feature>
<comment type="caution">
    <text evidence="2">The sequence shown here is derived from an EMBL/GenBank/DDBJ whole genome shotgun (WGS) entry which is preliminary data.</text>
</comment>
<organism evidence="2">
    <name type="scientific">bioreactor metagenome</name>
    <dbReference type="NCBI Taxonomy" id="1076179"/>
    <lineage>
        <taxon>unclassified sequences</taxon>
        <taxon>metagenomes</taxon>
        <taxon>ecological metagenomes</taxon>
    </lineage>
</organism>
<protein>
    <recommendedName>
        <fullName evidence="3">Glycosyltransferase RgtA/B/C/D-like domain-containing protein</fullName>
    </recommendedName>
</protein>
<keyword evidence="1" id="KW-1133">Transmembrane helix</keyword>
<feature type="transmembrane region" description="Helical" evidence="1">
    <location>
        <begin position="392"/>
        <end position="410"/>
    </location>
</feature>
<evidence type="ECO:0008006" key="3">
    <source>
        <dbReference type="Google" id="ProtNLM"/>
    </source>
</evidence>
<dbReference type="AlphaFoldDB" id="A0A644UQZ9"/>
<feature type="transmembrane region" description="Helical" evidence="1">
    <location>
        <begin position="365"/>
        <end position="385"/>
    </location>
</feature>